<comment type="similarity">
    <text evidence="1">Belongs to the glycosyl hydrolase 13 family.</text>
</comment>
<sequence length="298" mass="33172">MNSWNDPLDLNAGWLTGLTDLNTERDNVRERIADYLTDLLGIGFSGFRVDAAKHIHPDDLVSIFTKLRRNLGGAFPPDFITWWEILLGGEAQMLMCDENSGYNYGAYIHDALISAGVSSDDVDKVKIWNSGYPKEPHADCGSISLWRNVIQNDDVDQQNQGSSSRDMGDQGTVLVISKNVPLHRSFEVKLFTNPNGAGSNDNDYPIRTLLSSYYFPQNEARGIPDGWSDCSLCTTTCSGCQTVTFQKAFDPNSCGYDSPQINQYTRTHRDKSIIMAMRQWVHLPTDVSNADLGLPSNC</sequence>
<dbReference type="Gene3D" id="3.20.20.80">
    <property type="entry name" value="Glycosidases"/>
    <property type="match status" value="1"/>
</dbReference>
<dbReference type="GO" id="GO:0005975">
    <property type="term" value="P:carbohydrate metabolic process"/>
    <property type="evidence" value="ECO:0007669"/>
    <property type="project" value="InterPro"/>
</dbReference>
<evidence type="ECO:0000256" key="1">
    <source>
        <dbReference type="ARBA" id="ARBA00008061"/>
    </source>
</evidence>
<dbReference type="AlphaFoldDB" id="A0A6B2L9E4"/>
<protein>
    <submittedName>
        <fullName evidence="2">Uncharacterized protein</fullName>
    </submittedName>
</protein>
<dbReference type="SUPFAM" id="SSF51445">
    <property type="entry name" value="(Trans)glycosidases"/>
    <property type="match status" value="1"/>
</dbReference>
<reference evidence="2" key="1">
    <citation type="journal article" date="2020" name="J. Eukaryot. Microbiol.">
        <title>De novo Sequencing, Assembly and Annotation of the Transcriptome for the Free-Living Testate Amoeba Arcella intermedia.</title>
        <authorList>
            <person name="Ribeiro G.M."/>
            <person name="Porfirio-Sousa A.L."/>
            <person name="Maurer-Alcala X.X."/>
            <person name="Katz L.A."/>
            <person name="Lahr D.J.G."/>
        </authorList>
    </citation>
    <scope>NUCLEOTIDE SEQUENCE</scope>
</reference>
<organism evidence="2">
    <name type="scientific">Arcella intermedia</name>
    <dbReference type="NCBI Taxonomy" id="1963864"/>
    <lineage>
        <taxon>Eukaryota</taxon>
        <taxon>Amoebozoa</taxon>
        <taxon>Tubulinea</taxon>
        <taxon>Elardia</taxon>
        <taxon>Arcellinida</taxon>
        <taxon>Sphaerothecina</taxon>
        <taxon>Arcellidae</taxon>
        <taxon>Arcella</taxon>
    </lineage>
</organism>
<dbReference type="InterPro" id="IPR017853">
    <property type="entry name" value="GH"/>
</dbReference>
<dbReference type="PANTHER" id="PTHR43447">
    <property type="entry name" value="ALPHA-AMYLASE"/>
    <property type="match status" value="1"/>
</dbReference>
<proteinExistence type="inferred from homology"/>
<name>A0A6B2L9E4_9EUKA</name>
<accession>A0A6B2L9E4</accession>
<dbReference type="EMBL" id="GIBP01004637">
    <property type="protein sequence ID" value="NDV33606.1"/>
    <property type="molecule type" value="Transcribed_RNA"/>
</dbReference>
<evidence type="ECO:0000313" key="2">
    <source>
        <dbReference type="EMBL" id="NDV33606.1"/>
    </source>
</evidence>